<dbReference type="EMBL" id="JAVFKD010000016">
    <property type="protein sequence ID" value="KAK5987254.1"/>
    <property type="molecule type" value="Genomic_DNA"/>
</dbReference>
<gene>
    <name evidence="2" type="ORF">PT974_11378</name>
</gene>
<reference evidence="2 3" key="1">
    <citation type="submission" date="2024-01" db="EMBL/GenBank/DDBJ databases">
        <title>Complete genome of Cladobotryum mycophilum ATHUM6906.</title>
        <authorList>
            <person name="Christinaki A.C."/>
            <person name="Myridakis A.I."/>
            <person name="Kouvelis V.N."/>
        </authorList>
    </citation>
    <scope>NUCLEOTIDE SEQUENCE [LARGE SCALE GENOMIC DNA]</scope>
    <source>
        <strain evidence="2 3">ATHUM6906</strain>
    </source>
</reference>
<sequence>MGIRSKSYPSVYLSTTQRNAPRPLPAHLADLHGRETRVHDEFPGLPSTRSIHRLGPNILYGLPFGSKRFLSVN</sequence>
<feature type="region of interest" description="Disordered" evidence="1">
    <location>
        <begin position="1"/>
        <end position="24"/>
    </location>
</feature>
<proteinExistence type="predicted"/>
<keyword evidence="3" id="KW-1185">Reference proteome</keyword>
<evidence type="ECO:0000313" key="3">
    <source>
        <dbReference type="Proteomes" id="UP001338125"/>
    </source>
</evidence>
<evidence type="ECO:0000256" key="1">
    <source>
        <dbReference type="SAM" id="MobiDB-lite"/>
    </source>
</evidence>
<accession>A0ABR0S525</accession>
<organism evidence="2 3">
    <name type="scientific">Cladobotryum mycophilum</name>
    <dbReference type="NCBI Taxonomy" id="491253"/>
    <lineage>
        <taxon>Eukaryota</taxon>
        <taxon>Fungi</taxon>
        <taxon>Dikarya</taxon>
        <taxon>Ascomycota</taxon>
        <taxon>Pezizomycotina</taxon>
        <taxon>Sordariomycetes</taxon>
        <taxon>Hypocreomycetidae</taxon>
        <taxon>Hypocreales</taxon>
        <taxon>Hypocreaceae</taxon>
        <taxon>Cladobotryum</taxon>
    </lineage>
</organism>
<evidence type="ECO:0000313" key="2">
    <source>
        <dbReference type="EMBL" id="KAK5987254.1"/>
    </source>
</evidence>
<name>A0ABR0S525_9HYPO</name>
<protein>
    <submittedName>
        <fullName evidence="2">Uncharacterized protein</fullName>
    </submittedName>
</protein>
<comment type="caution">
    <text evidence="2">The sequence shown here is derived from an EMBL/GenBank/DDBJ whole genome shotgun (WGS) entry which is preliminary data.</text>
</comment>
<dbReference type="Proteomes" id="UP001338125">
    <property type="component" value="Unassembled WGS sequence"/>
</dbReference>